<dbReference type="Proteomes" id="UP000600139">
    <property type="component" value="Unassembled WGS sequence"/>
</dbReference>
<reference evidence="2" key="1">
    <citation type="submission" date="2021-01" db="EMBL/GenBank/DDBJ databases">
        <title>Modified the classification status of verrucomicrobia.</title>
        <authorList>
            <person name="Feng X."/>
        </authorList>
    </citation>
    <scope>NUCLEOTIDE SEQUENCE</scope>
    <source>
        <strain evidence="2">JCM 18052</strain>
    </source>
</reference>
<dbReference type="AlphaFoldDB" id="A0A934R7D5"/>
<sequence>MSHKSIYAIAISEGQANQILDSLVNAGFSTNDISVLFPDKDSTHQFAHEKHTKAPEGAVVGASAGGVVGGTLGLLAGIGALAIPGVGPLIAAGPLLAALSGVAAGATAGGVAGALVGLGTPEIEAKRYENRIAEGNLLISVHAENSDEVEKAKDVLKNAGAEDISVASLGEAPTVGK</sequence>
<keyword evidence="1" id="KW-0472">Membrane</keyword>
<proteinExistence type="predicted"/>
<comment type="caution">
    <text evidence="2">The sequence shown here is derived from an EMBL/GenBank/DDBJ whole genome shotgun (WGS) entry which is preliminary data.</text>
</comment>
<feature type="transmembrane region" description="Helical" evidence="1">
    <location>
        <begin position="95"/>
        <end position="118"/>
    </location>
</feature>
<name>A0A934R7D5_9BACT</name>
<protein>
    <submittedName>
        <fullName evidence="2">DUF3341 domain-containing protein</fullName>
    </submittedName>
</protein>
<accession>A0A934R7D5</accession>
<keyword evidence="1" id="KW-0812">Transmembrane</keyword>
<feature type="transmembrane region" description="Helical" evidence="1">
    <location>
        <begin position="58"/>
        <end position="83"/>
    </location>
</feature>
<gene>
    <name evidence="2" type="ORF">JIN84_14390</name>
</gene>
<organism evidence="2 3">
    <name type="scientific">Luteolibacter yonseiensis</name>
    <dbReference type="NCBI Taxonomy" id="1144680"/>
    <lineage>
        <taxon>Bacteria</taxon>
        <taxon>Pseudomonadati</taxon>
        <taxon>Verrucomicrobiota</taxon>
        <taxon>Verrucomicrobiia</taxon>
        <taxon>Verrucomicrobiales</taxon>
        <taxon>Verrucomicrobiaceae</taxon>
        <taxon>Luteolibacter</taxon>
    </lineage>
</organism>
<evidence type="ECO:0000313" key="2">
    <source>
        <dbReference type="EMBL" id="MBK1816810.1"/>
    </source>
</evidence>
<dbReference type="InterPro" id="IPR052948">
    <property type="entry name" value="Low_temp-induced_all0457"/>
</dbReference>
<dbReference type="PANTHER" id="PTHR36109">
    <property type="entry name" value="MEMBRANE PROTEIN-RELATED"/>
    <property type="match status" value="1"/>
</dbReference>
<evidence type="ECO:0000256" key="1">
    <source>
        <dbReference type="SAM" id="Phobius"/>
    </source>
</evidence>
<dbReference type="EMBL" id="JAENIK010000011">
    <property type="protein sequence ID" value="MBK1816810.1"/>
    <property type="molecule type" value="Genomic_DNA"/>
</dbReference>
<dbReference type="PANTHER" id="PTHR36109:SF2">
    <property type="entry name" value="MEMBRANE PROTEIN"/>
    <property type="match status" value="1"/>
</dbReference>
<keyword evidence="3" id="KW-1185">Reference proteome</keyword>
<dbReference type="RefSeq" id="WP_200351736.1">
    <property type="nucleotide sequence ID" value="NZ_BAABHZ010000006.1"/>
</dbReference>
<evidence type="ECO:0000313" key="3">
    <source>
        <dbReference type="Proteomes" id="UP000600139"/>
    </source>
</evidence>
<keyword evidence="1" id="KW-1133">Transmembrane helix</keyword>